<dbReference type="InterPro" id="IPR001915">
    <property type="entry name" value="Peptidase_M48"/>
</dbReference>
<keyword evidence="4 6" id="KW-0862">Zinc</keyword>
<evidence type="ECO:0000256" key="2">
    <source>
        <dbReference type="ARBA" id="ARBA00022723"/>
    </source>
</evidence>
<evidence type="ECO:0000256" key="6">
    <source>
        <dbReference type="RuleBase" id="RU003983"/>
    </source>
</evidence>
<protein>
    <submittedName>
        <fullName evidence="9">Zn-dependent protease with chaperone function</fullName>
    </submittedName>
</protein>
<reference evidence="10" key="1">
    <citation type="submission" date="2015-11" db="EMBL/GenBank/DDBJ databases">
        <authorList>
            <person name="Varghese N."/>
        </authorList>
    </citation>
    <scope>NUCLEOTIDE SEQUENCE [LARGE SCALE GENOMIC DNA]</scope>
    <source>
        <strain evidence="10">DSM 45899</strain>
    </source>
</reference>
<comment type="cofactor">
    <cofactor evidence="6">
        <name>Zn(2+)</name>
        <dbReference type="ChEBI" id="CHEBI:29105"/>
    </cofactor>
    <text evidence="6">Binds 1 zinc ion per subunit.</text>
</comment>
<dbReference type="GO" id="GO:0046872">
    <property type="term" value="F:metal ion binding"/>
    <property type="evidence" value="ECO:0007669"/>
    <property type="project" value="UniProtKB-KW"/>
</dbReference>
<feature type="transmembrane region" description="Helical" evidence="7">
    <location>
        <begin position="6"/>
        <end position="21"/>
    </location>
</feature>
<evidence type="ECO:0000256" key="1">
    <source>
        <dbReference type="ARBA" id="ARBA00022670"/>
    </source>
</evidence>
<name>A0A0S4QSE9_9ACTN</name>
<dbReference type="CDD" id="cd07326">
    <property type="entry name" value="M56_BlaR1_MecR1_like"/>
    <property type="match status" value="1"/>
</dbReference>
<proteinExistence type="inferred from homology"/>
<evidence type="ECO:0000256" key="3">
    <source>
        <dbReference type="ARBA" id="ARBA00022801"/>
    </source>
</evidence>
<keyword evidence="3 6" id="KW-0378">Hydrolase</keyword>
<organism evidence="9 10">
    <name type="scientific">Parafrankia irregularis</name>
    <dbReference type="NCBI Taxonomy" id="795642"/>
    <lineage>
        <taxon>Bacteria</taxon>
        <taxon>Bacillati</taxon>
        <taxon>Actinomycetota</taxon>
        <taxon>Actinomycetes</taxon>
        <taxon>Frankiales</taxon>
        <taxon>Frankiaceae</taxon>
        <taxon>Parafrankia</taxon>
    </lineage>
</organism>
<keyword evidence="2" id="KW-0479">Metal-binding</keyword>
<keyword evidence="7" id="KW-1133">Transmembrane helix</keyword>
<keyword evidence="7" id="KW-0812">Transmembrane</keyword>
<evidence type="ECO:0000256" key="5">
    <source>
        <dbReference type="ARBA" id="ARBA00023049"/>
    </source>
</evidence>
<dbReference type="Pfam" id="PF01435">
    <property type="entry name" value="Peptidase_M48"/>
    <property type="match status" value="1"/>
</dbReference>
<dbReference type="PANTHER" id="PTHR34978">
    <property type="entry name" value="POSSIBLE SENSOR-TRANSDUCER PROTEIN BLAR"/>
    <property type="match status" value="1"/>
</dbReference>
<evidence type="ECO:0000259" key="8">
    <source>
        <dbReference type="Pfam" id="PF01435"/>
    </source>
</evidence>
<keyword evidence="7" id="KW-0472">Membrane</keyword>
<keyword evidence="10" id="KW-1185">Reference proteome</keyword>
<feature type="domain" description="Peptidase M48" evidence="8">
    <location>
        <begin position="137"/>
        <end position="196"/>
    </location>
</feature>
<evidence type="ECO:0000256" key="4">
    <source>
        <dbReference type="ARBA" id="ARBA00022833"/>
    </source>
</evidence>
<feature type="transmembrane region" description="Helical" evidence="7">
    <location>
        <begin position="282"/>
        <end position="301"/>
    </location>
</feature>
<evidence type="ECO:0000313" key="9">
    <source>
        <dbReference type="EMBL" id="CUU57954.1"/>
    </source>
</evidence>
<dbReference type="Gene3D" id="3.30.2010.10">
    <property type="entry name" value="Metalloproteases ('zincins'), catalytic domain"/>
    <property type="match status" value="1"/>
</dbReference>
<feature type="transmembrane region" description="Helical" evidence="7">
    <location>
        <begin position="91"/>
        <end position="114"/>
    </location>
</feature>
<feature type="transmembrane region" description="Helical" evidence="7">
    <location>
        <begin position="33"/>
        <end position="58"/>
    </location>
</feature>
<gene>
    <name evidence="9" type="ORF">Ga0074812_115156</name>
</gene>
<dbReference type="InterPro" id="IPR052173">
    <property type="entry name" value="Beta-lactam_resp_regulator"/>
</dbReference>
<accession>A0A0S4QSE9</accession>
<keyword evidence="5 6" id="KW-0482">Metalloprotease</keyword>
<sequence length="309" mass="32664">MIFGVLAVYAAVVACGLPCSLRDASWSSRAPRLAVVMWLAAMISVVSVAALAAALLFVPLHAIGDTLVLLVQWCGWGDHSLTVSIRWTAPWVAGVVVGAAAALRLLQVAVAVAVGGRRSRVRHRHDVRLLGRFHPALRIYVLDHAGRSAFCLPGRSGGVVITEGALRALRPTELDAVIAHERAHLAGRHHLILATTAILARAFPIVPLFVAGHEELRRLLELTADDSAARRSAPHVVAEAVLRLAAPPAPVLGMANTAVRQRVLRLLAADPPLPRSAVATRGLLAAALLLLPLAVTVVPALHDLGYHCA</sequence>
<dbReference type="RefSeq" id="WP_091280248.1">
    <property type="nucleotide sequence ID" value="NZ_FAOZ01000015.1"/>
</dbReference>
<comment type="similarity">
    <text evidence="6">Belongs to the peptidase M48 family.</text>
</comment>
<dbReference type="PANTHER" id="PTHR34978:SF3">
    <property type="entry name" value="SLR0241 PROTEIN"/>
    <property type="match status" value="1"/>
</dbReference>
<dbReference type="GO" id="GO:0004222">
    <property type="term" value="F:metalloendopeptidase activity"/>
    <property type="evidence" value="ECO:0007669"/>
    <property type="project" value="InterPro"/>
</dbReference>
<evidence type="ECO:0000256" key="7">
    <source>
        <dbReference type="SAM" id="Phobius"/>
    </source>
</evidence>
<dbReference type="AlphaFoldDB" id="A0A0S4QSE9"/>
<dbReference type="Proteomes" id="UP000198802">
    <property type="component" value="Unassembled WGS sequence"/>
</dbReference>
<keyword evidence="1 6" id="KW-0645">Protease</keyword>
<dbReference type="EMBL" id="FAOZ01000015">
    <property type="protein sequence ID" value="CUU57954.1"/>
    <property type="molecule type" value="Genomic_DNA"/>
</dbReference>
<dbReference type="GO" id="GO:0006508">
    <property type="term" value="P:proteolysis"/>
    <property type="evidence" value="ECO:0007669"/>
    <property type="project" value="UniProtKB-KW"/>
</dbReference>
<evidence type="ECO:0000313" key="10">
    <source>
        <dbReference type="Proteomes" id="UP000198802"/>
    </source>
</evidence>